<feature type="transmembrane region" description="Helical" evidence="6">
    <location>
        <begin position="244"/>
        <end position="268"/>
    </location>
</feature>
<evidence type="ECO:0000256" key="1">
    <source>
        <dbReference type="ARBA" id="ARBA00004141"/>
    </source>
</evidence>
<feature type="domain" description="Major facilitator superfamily (MFS) profile" evidence="7">
    <location>
        <begin position="36"/>
        <end position="441"/>
    </location>
</feature>
<dbReference type="GO" id="GO:0022857">
    <property type="term" value="F:transmembrane transporter activity"/>
    <property type="evidence" value="ECO:0007669"/>
    <property type="project" value="InterPro"/>
</dbReference>
<dbReference type="InterPro" id="IPR020846">
    <property type="entry name" value="MFS_dom"/>
</dbReference>
<dbReference type="GO" id="GO:0016020">
    <property type="term" value="C:membrane"/>
    <property type="evidence" value="ECO:0007669"/>
    <property type="project" value="UniProtKB-SubCell"/>
</dbReference>
<gene>
    <name evidence="8" type="ORF">D3872_04470</name>
</gene>
<feature type="transmembrane region" description="Helical" evidence="6">
    <location>
        <begin position="313"/>
        <end position="332"/>
    </location>
</feature>
<keyword evidence="5 6" id="KW-0472">Membrane</keyword>
<sequence length="446" mass="47901">MSATEDTVRSNEVVFPVGGGNATSTQATVARGTLVALLLLCLTNLCNYYDRMLIIVMSQPVREEFKLSDTQYGILTGPAFVVVYSLSGLVFGWLADRHSRRTILASAVMLWSVMTAFCGLARDFPMLALARAGIGIGEGGINPTTTSLLADYFPPARRSMAISLFFACGMVGMLLSFMVGSWISVHFGWRSAFFIAGIPGIVLAAVFLFAVREPVRGQYDAARVVTVSYREQLVSLVRNRPYRWLTMAAGFATFANLGMLIWLPQFFIRTHGLTLQKIGMLFGPAATVGLLAGMLAGGWIGNRLAQQSLARPVITCVLANVFVVPLFLVVLWTSSLELALVLTFVAMALSAVWSPAYMSSIQNVCNANVRATGAAVGNVFTNLVGAGALPLLVGVISDRLFGAAGGDSLRWALTISMAFLLVAALLFLGALHAMRQQFDMRGARPA</sequence>
<feature type="transmembrane region" description="Helical" evidence="6">
    <location>
        <begin position="338"/>
        <end position="358"/>
    </location>
</feature>
<dbReference type="Pfam" id="PF07690">
    <property type="entry name" value="MFS_1"/>
    <property type="match status" value="1"/>
</dbReference>
<evidence type="ECO:0000256" key="3">
    <source>
        <dbReference type="ARBA" id="ARBA00022692"/>
    </source>
</evidence>
<dbReference type="SUPFAM" id="SSF103473">
    <property type="entry name" value="MFS general substrate transporter"/>
    <property type="match status" value="1"/>
</dbReference>
<feature type="transmembrane region" description="Helical" evidence="6">
    <location>
        <begin position="409"/>
        <end position="431"/>
    </location>
</feature>
<dbReference type="Gene3D" id="1.20.1250.20">
    <property type="entry name" value="MFS general substrate transporter like domains"/>
    <property type="match status" value="1"/>
</dbReference>
<evidence type="ECO:0000313" key="9">
    <source>
        <dbReference type="Proteomes" id="UP000284006"/>
    </source>
</evidence>
<dbReference type="EMBL" id="QYUP01000042">
    <property type="protein sequence ID" value="RJG23490.1"/>
    <property type="molecule type" value="Genomic_DNA"/>
</dbReference>
<evidence type="ECO:0000313" key="8">
    <source>
        <dbReference type="EMBL" id="RJG23490.1"/>
    </source>
</evidence>
<proteinExistence type="predicted"/>
<evidence type="ECO:0000259" key="7">
    <source>
        <dbReference type="PROSITE" id="PS50850"/>
    </source>
</evidence>
<dbReference type="InterPro" id="IPR011701">
    <property type="entry name" value="MFS"/>
</dbReference>
<organism evidence="8 9">
    <name type="scientific">Massilia cavernae</name>
    <dbReference type="NCBI Taxonomy" id="2320864"/>
    <lineage>
        <taxon>Bacteria</taxon>
        <taxon>Pseudomonadati</taxon>
        <taxon>Pseudomonadota</taxon>
        <taxon>Betaproteobacteria</taxon>
        <taxon>Burkholderiales</taxon>
        <taxon>Oxalobacteraceae</taxon>
        <taxon>Telluria group</taxon>
        <taxon>Massilia</taxon>
    </lineage>
</organism>
<protein>
    <submittedName>
        <fullName evidence="8">MFS transporter</fullName>
    </submittedName>
</protein>
<dbReference type="PANTHER" id="PTHR23505:SF79">
    <property type="entry name" value="PROTEIN SPINSTER"/>
    <property type="match status" value="1"/>
</dbReference>
<keyword evidence="2" id="KW-0813">Transport</keyword>
<feature type="transmembrane region" description="Helical" evidence="6">
    <location>
        <begin position="29"/>
        <end position="49"/>
    </location>
</feature>
<dbReference type="PROSITE" id="PS50850">
    <property type="entry name" value="MFS"/>
    <property type="match status" value="1"/>
</dbReference>
<accession>A0A418Y6H7</accession>
<dbReference type="OrthoDB" id="7002695at2"/>
<evidence type="ECO:0000256" key="4">
    <source>
        <dbReference type="ARBA" id="ARBA00022989"/>
    </source>
</evidence>
<dbReference type="InterPro" id="IPR036259">
    <property type="entry name" value="MFS_trans_sf"/>
</dbReference>
<reference evidence="8 9" key="1">
    <citation type="submission" date="2018-09" db="EMBL/GenBank/DDBJ databases">
        <authorList>
            <person name="Zhu H."/>
        </authorList>
    </citation>
    <scope>NUCLEOTIDE SEQUENCE [LARGE SCALE GENOMIC DNA]</scope>
    <source>
        <strain evidence="8 9">K1S02-61</strain>
    </source>
</reference>
<keyword evidence="9" id="KW-1185">Reference proteome</keyword>
<keyword evidence="4 6" id="KW-1133">Transmembrane helix</keyword>
<feature type="transmembrane region" description="Helical" evidence="6">
    <location>
        <begin position="379"/>
        <end position="397"/>
    </location>
</feature>
<dbReference type="PANTHER" id="PTHR23505">
    <property type="entry name" value="SPINSTER"/>
    <property type="match status" value="1"/>
</dbReference>
<comment type="caution">
    <text evidence="8">The sequence shown here is derived from an EMBL/GenBank/DDBJ whole genome shotgun (WGS) entry which is preliminary data.</text>
</comment>
<feature type="transmembrane region" description="Helical" evidence="6">
    <location>
        <begin position="191"/>
        <end position="211"/>
    </location>
</feature>
<keyword evidence="3 6" id="KW-0812">Transmembrane</keyword>
<evidence type="ECO:0000256" key="6">
    <source>
        <dbReference type="SAM" id="Phobius"/>
    </source>
</evidence>
<feature type="transmembrane region" description="Helical" evidence="6">
    <location>
        <begin position="280"/>
        <end position="301"/>
    </location>
</feature>
<dbReference type="Proteomes" id="UP000284006">
    <property type="component" value="Unassembled WGS sequence"/>
</dbReference>
<feature type="transmembrane region" description="Helical" evidence="6">
    <location>
        <begin position="101"/>
        <end position="121"/>
    </location>
</feature>
<feature type="transmembrane region" description="Helical" evidence="6">
    <location>
        <begin position="70"/>
        <end position="95"/>
    </location>
</feature>
<feature type="transmembrane region" description="Helical" evidence="6">
    <location>
        <begin position="164"/>
        <end position="185"/>
    </location>
</feature>
<name>A0A418Y6H7_9BURK</name>
<comment type="subcellular location">
    <subcellularLocation>
        <location evidence="1">Membrane</location>
        <topology evidence="1">Multi-pass membrane protein</topology>
    </subcellularLocation>
</comment>
<evidence type="ECO:0000256" key="2">
    <source>
        <dbReference type="ARBA" id="ARBA00022448"/>
    </source>
</evidence>
<dbReference type="AlphaFoldDB" id="A0A418Y6H7"/>
<dbReference type="InterPro" id="IPR044770">
    <property type="entry name" value="MFS_spinster-like"/>
</dbReference>
<evidence type="ECO:0000256" key="5">
    <source>
        <dbReference type="ARBA" id="ARBA00023136"/>
    </source>
</evidence>